<dbReference type="RefSeq" id="WP_145030923.1">
    <property type="nucleotide sequence ID" value="NZ_CP036271.1"/>
</dbReference>
<dbReference type="InterPro" id="IPR039422">
    <property type="entry name" value="MarR/SlyA-like"/>
</dbReference>
<gene>
    <name evidence="6" type="primary">slyA</name>
    <name evidence="6" type="ORF">Pan44_31780</name>
</gene>
<dbReference type="PROSITE" id="PS50995">
    <property type="entry name" value="HTH_MARR_2"/>
    <property type="match status" value="1"/>
</dbReference>
<dbReference type="SMART" id="SM00347">
    <property type="entry name" value="HTH_MARR"/>
    <property type="match status" value="1"/>
</dbReference>
<feature type="domain" description="HTH marR-type" evidence="5">
    <location>
        <begin position="7"/>
        <end position="139"/>
    </location>
</feature>
<dbReference type="InterPro" id="IPR036388">
    <property type="entry name" value="WH-like_DNA-bd_sf"/>
</dbReference>
<dbReference type="EMBL" id="CP036271">
    <property type="protein sequence ID" value="QDT55136.1"/>
    <property type="molecule type" value="Genomic_DNA"/>
</dbReference>
<sequence>MLQYDFQGSIGYWIFMTARIYERAMQQELIPAGITHRQCQVLCWLALEGPLSQVELADRMSIEPPTLVRILDRMERDHLLVREASEHDRRVKKVRVLPQARPVWKKIVQCAERVRARAARNLTASQSETLKELLEIVQNNLQDPDAAGKNPSETLVRSQSGKKRPRARINATA</sequence>
<evidence type="ECO:0000313" key="6">
    <source>
        <dbReference type="EMBL" id="QDT55136.1"/>
    </source>
</evidence>
<dbReference type="Proteomes" id="UP000315700">
    <property type="component" value="Chromosome"/>
</dbReference>
<dbReference type="KEGG" id="ccos:Pan44_31780"/>
<protein>
    <submittedName>
        <fullName evidence="6">Transcriptional regulator SlyA</fullName>
    </submittedName>
</protein>
<dbReference type="SUPFAM" id="SSF46785">
    <property type="entry name" value="Winged helix' DNA-binding domain"/>
    <property type="match status" value="1"/>
</dbReference>
<dbReference type="InterPro" id="IPR000835">
    <property type="entry name" value="HTH_MarR-typ"/>
</dbReference>
<evidence type="ECO:0000256" key="1">
    <source>
        <dbReference type="ARBA" id="ARBA00023015"/>
    </source>
</evidence>
<dbReference type="AlphaFoldDB" id="A0A517SG75"/>
<dbReference type="GO" id="GO:0003700">
    <property type="term" value="F:DNA-binding transcription factor activity"/>
    <property type="evidence" value="ECO:0007669"/>
    <property type="project" value="InterPro"/>
</dbReference>
<dbReference type="PANTHER" id="PTHR33164:SF64">
    <property type="entry name" value="TRANSCRIPTIONAL REGULATOR SLYA"/>
    <property type="match status" value="1"/>
</dbReference>
<keyword evidence="1" id="KW-0805">Transcription regulation</keyword>
<evidence type="ECO:0000256" key="2">
    <source>
        <dbReference type="ARBA" id="ARBA00023125"/>
    </source>
</evidence>
<evidence type="ECO:0000313" key="7">
    <source>
        <dbReference type="Proteomes" id="UP000315700"/>
    </source>
</evidence>
<dbReference type="Pfam" id="PF01047">
    <property type="entry name" value="MarR"/>
    <property type="match status" value="1"/>
</dbReference>
<evidence type="ECO:0000256" key="3">
    <source>
        <dbReference type="ARBA" id="ARBA00023163"/>
    </source>
</evidence>
<dbReference type="Gene3D" id="1.10.10.10">
    <property type="entry name" value="Winged helix-like DNA-binding domain superfamily/Winged helix DNA-binding domain"/>
    <property type="match status" value="1"/>
</dbReference>
<dbReference type="FunCoup" id="A0A517SG75">
    <property type="interactions" value="138"/>
</dbReference>
<keyword evidence="3" id="KW-0804">Transcription</keyword>
<name>A0A517SG75_9PLAN</name>
<feature type="region of interest" description="Disordered" evidence="4">
    <location>
        <begin position="141"/>
        <end position="173"/>
    </location>
</feature>
<dbReference type="PRINTS" id="PR00598">
    <property type="entry name" value="HTHMARR"/>
</dbReference>
<dbReference type="GO" id="GO:0003677">
    <property type="term" value="F:DNA binding"/>
    <property type="evidence" value="ECO:0007669"/>
    <property type="project" value="UniProtKB-KW"/>
</dbReference>
<reference evidence="6 7" key="1">
    <citation type="submission" date="2019-02" db="EMBL/GenBank/DDBJ databases">
        <title>Deep-cultivation of Planctomycetes and their phenomic and genomic characterization uncovers novel biology.</title>
        <authorList>
            <person name="Wiegand S."/>
            <person name="Jogler M."/>
            <person name="Boedeker C."/>
            <person name="Pinto D."/>
            <person name="Vollmers J."/>
            <person name="Rivas-Marin E."/>
            <person name="Kohn T."/>
            <person name="Peeters S.H."/>
            <person name="Heuer A."/>
            <person name="Rast P."/>
            <person name="Oberbeckmann S."/>
            <person name="Bunk B."/>
            <person name="Jeske O."/>
            <person name="Meyerdierks A."/>
            <person name="Storesund J.E."/>
            <person name="Kallscheuer N."/>
            <person name="Luecker S."/>
            <person name="Lage O.M."/>
            <person name="Pohl T."/>
            <person name="Merkel B.J."/>
            <person name="Hornburger P."/>
            <person name="Mueller R.-W."/>
            <person name="Bruemmer F."/>
            <person name="Labrenz M."/>
            <person name="Spormann A.M."/>
            <person name="Op den Camp H."/>
            <person name="Overmann J."/>
            <person name="Amann R."/>
            <person name="Jetten M.S.M."/>
            <person name="Mascher T."/>
            <person name="Medema M.H."/>
            <person name="Devos D.P."/>
            <person name="Kaster A.-K."/>
            <person name="Ovreas L."/>
            <person name="Rohde M."/>
            <person name="Galperin M.Y."/>
            <person name="Jogler C."/>
        </authorList>
    </citation>
    <scope>NUCLEOTIDE SEQUENCE [LARGE SCALE GENOMIC DNA]</scope>
    <source>
        <strain evidence="6 7">Pan44</strain>
    </source>
</reference>
<dbReference type="InParanoid" id="A0A517SG75"/>
<organism evidence="6 7">
    <name type="scientific">Caulifigura coniformis</name>
    <dbReference type="NCBI Taxonomy" id="2527983"/>
    <lineage>
        <taxon>Bacteria</taxon>
        <taxon>Pseudomonadati</taxon>
        <taxon>Planctomycetota</taxon>
        <taxon>Planctomycetia</taxon>
        <taxon>Planctomycetales</taxon>
        <taxon>Planctomycetaceae</taxon>
        <taxon>Caulifigura</taxon>
    </lineage>
</organism>
<dbReference type="OrthoDB" id="32523at2"/>
<dbReference type="InterPro" id="IPR036390">
    <property type="entry name" value="WH_DNA-bd_sf"/>
</dbReference>
<dbReference type="PANTHER" id="PTHR33164">
    <property type="entry name" value="TRANSCRIPTIONAL REGULATOR, MARR FAMILY"/>
    <property type="match status" value="1"/>
</dbReference>
<evidence type="ECO:0000259" key="5">
    <source>
        <dbReference type="PROSITE" id="PS50995"/>
    </source>
</evidence>
<dbReference type="GO" id="GO:0006950">
    <property type="term" value="P:response to stress"/>
    <property type="evidence" value="ECO:0007669"/>
    <property type="project" value="TreeGrafter"/>
</dbReference>
<evidence type="ECO:0000256" key="4">
    <source>
        <dbReference type="SAM" id="MobiDB-lite"/>
    </source>
</evidence>
<proteinExistence type="predicted"/>
<keyword evidence="7" id="KW-1185">Reference proteome</keyword>
<accession>A0A517SG75</accession>
<keyword evidence="2" id="KW-0238">DNA-binding</keyword>